<evidence type="ECO:0000313" key="2">
    <source>
        <dbReference type="EMBL" id="KAH6593241.1"/>
    </source>
</evidence>
<organism evidence="2 3">
    <name type="scientific">Batrachochytrium salamandrivorans</name>
    <dbReference type="NCBI Taxonomy" id="1357716"/>
    <lineage>
        <taxon>Eukaryota</taxon>
        <taxon>Fungi</taxon>
        <taxon>Fungi incertae sedis</taxon>
        <taxon>Chytridiomycota</taxon>
        <taxon>Chytridiomycota incertae sedis</taxon>
        <taxon>Chytridiomycetes</taxon>
        <taxon>Rhizophydiales</taxon>
        <taxon>Rhizophydiales incertae sedis</taxon>
        <taxon>Batrachochytrium</taxon>
    </lineage>
</organism>
<dbReference type="Proteomes" id="UP001648503">
    <property type="component" value="Unassembled WGS sequence"/>
</dbReference>
<evidence type="ECO:0000313" key="3">
    <source>
        <dbReference type="Proteomes" id="UP001648503"/>
    </source>
</evidence>
<feature type="compositionally biased region" description="Polar residues" evidence="1">
    <location>
        <begin position="70"/>
        <end position="85"/>
    </location>
</feature>
<proteinExistence type="predicted"/>
<name>A0ABQ8F6T4_9FUNG</name>
<keyword evidence="3" id="KW-1185">Reference proteome</keyword>
<accession>A0ABQ8F6T4</accession>
<sequence>MCAFQSFTTDFCQSSNLHAQMTTAMESYPFPSLSYTMPYSLSSSADLERSHTDSDTTPANSSEMPYLHSLNGTGNTEQHASDSIPSTPCTTTATDSTSNVTADLLTQNNGMQHRSASTDIPTTTNKEAERKSKYSSDAMTLKSRNVNSTDTQVRTLTRRAFPSVSLLVRVLLRNFQYNSKRGRLASHNVISSTLSPSPPATPRLDPDAPAVAQEIKLQAANRRQRIMSCRTTRATENTQMNSANLRMILAIVTSQAAPSSADSSSASCENSCELRSPVSSLASDLATQALCADGSADTPAPVMQLPMSYADIWSPSQSVLDPTTLFVPTVDTHHAATLRGEMGQLVNFGARRAYAKS</sequence>
<reference evidence="2 3" key="1">
    <citation type="submission" date="2021-02" db="EMBL/GenBank/DDBJ databases">
        <title>Variation within the Batrachochytrium salamandrivorans European outbreak.</title>
        <authorList>
            <person name="Kelly M."/>
            <person name="Pasmans F."/>
            <person name="Shea T.P."/>
            <person name="Munoz J.F."/>
            <person name="Carranza S."/>
            <person name="Cuomo C.A."/>
            <person name="Martel A."/>
        </authorList>
    </citation>
    <scope>NUCLEOTIDE SEQUENCE [LARGE SCALE GENOMIC DNA]</scope>
    <source>
        <strain evidence="2 3">AMFP18/2</strain>
    </source>
</reference>
<protein>
    <submittedName>
        <fullName evidence="2">Uncharacterized protein</fullName>
    </submittedName>
</protein>
<comment type="caution">
    <text evidence="2">The sequence shown here is derived from an EMBL/GenBank/DDBJ whole genome shotgun (WGS) entry which is preliminary data.</text>
</comment>
<feature type="compositionally biased region" description="Polar residues" evidence="1">
    <location>
        <begin position="104"/>
        <end position="125"/>
    </location>
</feature>
<dbReference type="EMBL" id="JAFCIX010000357">
    <property type="protein sequence ID" value="KAH6593241.1"/>
    <property type="molecule type" value="Genomic_DNA"/>
</dbReference>
<gene>
    <name evidence="2" type="ORF">BASA50_007448</name>
</gene>
<feature type="region of interest" description="Disordered" evidence="1">
    <location>
        <begin position="46"/>
        <end position="136"/>
    </location>
</feature>
<feature type="compositionally biased region" description="Low complexity" evidence="1">
    <location>
        <begin position="86"/>
        <end position="101"/>
    </location>
</feature>
<evidence type="ECO:0000256" key="1">
    <source>
        <dbReference type="SAM" id="MobiDB-lite"/>
    </source>
</evidence>